<accession>A0A7S3MMS5</accession>
<evidence type="ECO:0000313" key="1">
    <source>
        <dbReference type="EMBL" id="CAE0312104.1"/>
    </source>
</evidence>
<sequence>MMYAPASSVEVTSATRILFQAEDPFSDAVAKIDESACAQNSMIPIKEAKDGDEDHWKDTAKEIADTLQQRLLSEIIGERLETIESLIIILCKELDFGDKNEFASKCKEVNEGLDKVISFLDSDFKKKKEIAMEWGHDLADFTEDVWEEKLEPFFDKVADESEESWSATKSWFKKVWQGIAQDEDSQNSGAFCTALGSAAIGISTFAFAF</sequence>
<protein>
    <submittedName>
        <fullName evidence="1">Uncharacterized protein</fullName>
    </submittedName>
</protein>
<name>A0A7S3MMS5_9SPIT</name>
<dbReference type="EMBL" id="HBIE01023044">
    <property type="protein sequence ID" value="CAE0312104.1"/>
    <property type="molecule type" value="Transcribed_RNA"/>
</dbReference>
<organism evidence="1">
    <name type="scientific">Favella ehrenbergii</name>
    <dbReference type="NCBI Taxonomy" id="182087"/>
    <lineage>
        <taxon>Eukaryota</taxon>
        <taxon>Sar</taxon>
        <taxon>Alveolata</taxon>
        <taxon>Ciliophora</taxon>
        <taxon>Intramacronucleata</taxon>
        <taxon>Spirotrichea</taxon>
        <taxon>Choreotrichia</taxon>
        <taxon>Tintinnida</taxon>
        <taxon>Xystonellidae</taxon>
        <taxon>Favella</taxon>
    </lineage>
</organism>
<dbReference type="AlphaFoldDB" id="A0A7S3MMS5"/>
<proteinExistence type="predicted"/>
<reference evidence="1" key="1">
    <citation type="submission" date="2021-01" db="EMBL/GenBank/DDBJ databases">
        <authorList>
            <person name="Corre E."/>
            <person name="Pelletier E."/>
            <person name="Niang G."/>
            <person name="Scheremetjew M."/>
            <person name="Finn R."/>
            <person name="Kale V."/>
            <person name="Holt S."/>
            <person name="Cochrane G."/>
            <person name="Meng A."/>
            <person name="Brown T."/>
            <person name="Cohen L."/>
        </authorList>
    </citation>
    <scope>NUCLEOTIDE SEQUENCE</scope>
    <source>
        <strain evidence="1">Fehren 1</strain>
    </source>
</reference>
<gene>
    <name evidence="1" type="ORF">FEHR0123_LOCUS7025</name>
</gene>